<dbReference type="EMBL" id="KQ976580">
    <property type="protein sequence ID" value="KYM79915.1"/>
    <property type="molecule type" value="Genomic_DNA"/>
</dbReference>
<organism evidence="1 2">
    <name type="scientific">Atta colombica</name>
    <dbReference type="NCBI Taxonomy" id="520822"/>
    <lineage>
        <taxon>Eukaryota</taxon>
        <taxon>Metazoa</taxon>
        <taxon>Ecdysozoa</taxon>
        <taxon>Arthropoda</taxon>
        <taxon>Hexapoda</taxon>
        <taxon>Insecta</taxon>
        <taxon>Pterygota</taxon>
        <taxon>Neoptera</taxon>
        <taxon>Endopterygota</taxon>
        <taxon>Hymenoptera</taxon>
        <taxon>Apocrita</taxon>
        <taxon>Aculeata</taxon>
        <taxon>Formicoidea</taxon>
        <taxon>Formicidae</taxon>
        <taxon>Myrmicinae</taxon>
        <taxon>Atta</taxon>
    </lineage>
</organism>
<accession>A0A151I1G9</accession>
<gene>
    <name evidence="1" type="ORF">ALC53_09620</name>
</gene>
<protein>
    <submittedName>
        <fullName evidence="1">Uncharacterized protein</fullName>
    </submittedName>
</protein>
<reference evidence="1 2" key="1">
    <citation type="submission" date="2015-09" db="EMBL/GenBank/DDBJ databases">
        <title>Atta colombica WGS genome.</title>
        <authorList>
            <person name="Nygaard S."/>
            <person name="Hu H."/>
            <person name="Boomsma J."/>
            <person name="Zhang G."/>
        </authorList>
    </citation>
    <scope>NUCLEOTIDE SEQUENCE [LARGE SCALE GENOMIC DNA]</scope>
    <source>
        <strain evidence="1">Treedump-2</strain>
        <tissue evidence="1">Whole body</tissue>
    </source>
</reference>
<keyword evidence="2" id="KW-1185">Reference proteome</keyword>
<dbReference type="AlphaFoldDB" id="A0A151I1G9"/>
<proteinExistence type="predicted"/>
<name>A0A151I1G9_9HYME</name>
<sequence length="174" mass="19244">MPADTPPISEHQLCSTPSLCSTLVARLRTILKSIGPRHAATISVPRLSNLCDHSVPYGRSGGTMGAFLPGVTYPRGGRRGDDGRRYIGIPKPKRISNPIIKKEDEIRLWLQLRSTAGHRERVPSSIWHLYRSRFLFGDTLHELSCAVINDCSRSSDLTMRRRPGSKNVDGTKGG</sequence>
<evidence type="ECO:0000313" key="2">
    <source>
        <dbReference type="Proteomes" id="UP000078540"/>
    </source>
</evidence>
<dbReference type="Proteomes" id="UP000078540">
    <property type="component" value="Unassembled WGS sequence"/>
</dbReference>
<evidence type="ECO:0000313" key="1">
    <source>
        <dbReference type="EMBL" id="KYM79915.1"/>
    </source>
</evidence>